<sequence length="146" mass="16102">MLHPAPFTDRDQVVETMISLTHLSNLNRAIVAGRGSAELYQALRQRGFTRIGLPSIFLRKPAFSVGLITVQDMFSEFEMALSQIAPSLGTTAAIAVLIKSNEAGFALKVRKKLEQLGFRIEAGVRCRQGFVMSAYRQDSAQMKRAA</sequence>
<evidence type="ECO:0000313" key="2">
    <source>
        <dbReference type="Proteomes" id="UP000181962"/>
    </source>
</evidence>
<dbReference type="Proteomes" id="UP000181962">
    <property type="component" value="Chromosome"/>
</dbReference>
<accession>A0A1L3FI23</accession>
<dbReference type="EMBL" id="CP017637">
    <property type="protein sequence ID" value="APG12966.1"/>
    <property type="molecule type" value="Genomic_DNA"/>
</dbReference>
<organism evidence="1 2">
    <name type="scientific">Bradyrhizobium japonicum</name>
    <dbReference type="NCBI Taxonomy" id="375"/>
    <lineage>
        <taxon>Bacteria</taxon>
        <taxon>Pseudomonadati</taxon>
        <taxon>Pseudomonadota</taxon>
        <taxon>Alphaproteobacteria</taxon>
        <taxon>Hyphomicrobiales</taxon>
        <taxon>Nitrobacteraceae</taxon>
        <taxon>Bradyrhizobium</taxon>
    </lineage>
</organism>
<dbReference type="RefSeq" id="WP_081369286.1">
    <property type="nucleotide sequence ID" value="NZ_CP017637.1"/>
</dbReference>
<dbReference type="OrthoDB" id="8230690at2"/>
<protein>
    <submittedName>
        <fullName evidence="1">Uncharacterized protein</fullName>
    </submittedName>
</protein>
<gene>
    <name evidence="1" type="ORF">BKD09_31950</name>
</gene>
<evidence type="ECO:0000313" key="1">
    <source>
        <dbReference type="EMBL" id="APG12966.1"/>
    </source>
</evidence>
<dbReference type="AlphaFoldDB" id="A0A1L3FI23"/>
<reference evidence="1 2" key="1">
    <citation type="submission" date="2016-11" db="EMBL/GenBank/DDBJ databases">
        <title>Complete Genome Sequence of Bradyrhizobium sp. strain J5, an isolated from soybean nodule in Hokkaido.</title>
        <authorList>
            <person name="Kanehara K."/>
        </authorList>
    </citation>
    <scope>NUCLEOTIDE SEQUENCE [LARGE SCALE GENOMIC DNA]</scope>
    <source>
        <strain evidence="1 2">J5</strain>
    </source>
</reference>
<name>A0A1L3FI23_BRAJP</name>
<proteinExistence type="predicted"/>